<name>A0AA38NUS2_9AGAR</name>
<protein>
    <submittedName>
        <fullName evidence="2">Uncharacterized protein</fullName>
    </submittedName>
</protein>
<evidence type="ECO:0000313" key="2">
    <source>
        <dbReference type="EMBL" id="KAJ3830908.1"/>
    </source>
</evidence>
<sequence>ESLWTLATWIVRKWKIAEEKRLEGEKDVRFLMKNPEFLRGQWAEQVKHQTQPLPKQSRNAAKKAVKEALRLRDVRDALKDRVRRLEEIVTDVDAEPYEVEEARVDLKEQALKLRKADKDLLAKERALGVEGKAEYREVASSPFIAARLNAKAVKVRLREKLKARKFERDRLERSFRRQMSSELCSL</sequence>
<keyword evidence="1" id="KW-0175">Coiled coil</keyword>
<reference evidence="2" key="1">
    <citation type="submission" date="2022-08" db="EMBL/GenBank/DDBJ databases">
        <authorList>
            <consortium name="DOE Joint Genome Institute"/>
            <person name="Min B."/>
            <person name="Riley R."/>
            <person name="Sierra-Patev S."/>
            <person name="Naranjo-Ortiz M."/>
            <person name="Looney B."/>
            <person name="Konkel Z."/>
            <person name="Slot J.C."/>
            <person name="Sakamoto Y."/>
            <person name="Steenwyk J.L."/>
            <person name="Rokas A."/>
            <person name="Carro J."/>
            <person name="Camarero S."/>
            <person name="Ferreira P."/>
            <person name="Molpeceres G."/>
            <person name="Ruiz-Duenas F.J."/>
            <person name="Serrano A."/>
            <person name="Henrissat B."/>
            <person name="Drula E."/>
            <person name="Hughes K.W."/>
            <person name="Mata J.L."/>
            <person name="Ishikawa N.K."/>
            <person name="Vargas-Isla R."/>
            <person name="Ushijima S."/>
            <person name="Smith C.A."/>
            <person name="Ahrendt S."/>
            <person name="Andreopoulos W."/>
            <person name="He G."/>
            <person name="Labutti K."/>
            <person name="Lipzen A."/>
            <person name="Ng V."/>
            <person name="Sandor L."/>
            <person name="Barry K."/>
            <person name="Martinez A.T."/>
            <person name="Xiao Y."/>
            <person name="Gibbons J.G."/>
            <person name="Terashima K."/>
            <person name="Hibbett D.S."/>
            <person name="Grigoriev I.V."/>
        </authorList>
    </citation>
    <scope>NUCLEOTIDE SEQUENCE</scope>
    <source>
        <strain evidence="2">TFB9207</strain>
    </source>
</reference>
<feature type="non-terminal residue" evidence="2">
    <location>
        <position position="1"/>
    </location>
</feature>
<dbReference type="EMBL" id="MU808054">
    <property type="protein sequence ID" value="KAJ3830908.1"/>
    <property type="molecule type" value="Genomic_DNA"/>
</dbReference>
<evidence type="ECO:0000256" key="1">
    <source>
        <dbReference type="SAM" id="Coils"/>
    </source>
</evidence>
<gene>
    <name evidence="2" type="ORF">F5878DRAFT_550087</name>
</gene>
<keyword evidence="3" id="KW-1185">Reference proteome</keyword>
<dbReference type="Proteomes" id="UP001163846">
    <property type="component" value="Unassembled WGS sequence"/>
</dbReference>
<feature type="coiled-coil region" evidence="1">
    <location>
        <begin position="68"/>
        <end position="119"/>
    </location>
</feature>
<accession>A0AA38NUS2</accession>
<comment type="caution">
    <text evidence="2">The sequence shown here is derived from an EMBL/GenBank/DDBJ whole genome shotgun (WGS) entry which is preliminary data.</text>
</comment>
<evidence type="ECO:0000313" key="3">
    <source>
        <dbReference type="Proteomes" id="UP001163846"/>
    </source>
</evidence>
<organism evidence="2 3">
    <name type="scientific">Lentinula raphanica</name>
    <dbReference type="NCBI Taxonomy" id="153919"/>
    <lineage>
        <taxon>Eukaryota</taxon>
        <taxon>Fungi</taxon>
        <taxon>Dikarya</taxon>
        <taxon>Basidiomycota</taxon>
        <taxon>Agaricomycotina</taxon>
        <taxon>Agaricomycetes</taxon>
        <taxon>Agaricomycetidae</taxon>
        <taxon>Agaricales</taxon>
        <taxon>Marasmiineae</taxon>
        <taxon>Omphalotaceae</taxon>
        <taxon>Lentinula</taxon>
    </lineage>
</organism>
<proteinExistence type="predicted"/>
<dbReference type="AlphaFoldDB" id="A0AA38NUS2"/>